<comment type="similarity">
    <text evidence="2">Belongs to the MreD family.</text>
</comment>
<gene>
    <name evidence="9" type="primary">mreD</name>
    <name evidence="9" type="ORF">H9849_01245</name>
</gene>
<evidence type="ECO:0000256" key="7">
    <source>
        <dbReference type="ARBA" id="ARBA00023136"/>
    </source>
</evidence>
<dbReference type="AlphaFoldDB" id="A0A9D2BDT7"/>
<dbReference type="PIRSF" id="PIRSF037497">
    <property type="entry name" value="MreD_Clostridium/Treponema_prd"/>
    <property type="match status" value="1"/>
</dbReference>
<keyword evidence="3" id="KW-1003">Cell membrane</keyword>
<keyword evidence="5" id="KW-0133">Cell shape</keyword>
<reference evidence="9" key="1">
    <citation type="journal article" date="2021" name="PeerJ">
        <title>Extensive microbial diversity within the chicken gut microbiome revealed by metagenomics and culture.</title>
        <authorList>
            <person name="Gilroy R."/>
            <person name="Ravi A."/>
            <person name="Getino M."/>
            <person name="Pursley I."/>
            <person name="Horton D.L."/>
            <person name="Alikhan N.F."/>
            <person name="Baker D."/>
            <person name="Gharbi K."/>
            <person name="Hall N."/>
            <person name="Watson M."/>
            <person name="Adriaenssens E.M."/>
            <person name="Foster-Nyarko E."/>
            <person name="Jarju S."/>
            <person name="Secka A."/>
            <person name="Antonio M."/>
            <person name="Oren A."/>
            <person name="Chaudhuri R.R."/>
            <person name="La Ragione R."/>
            <person name="Hildebrand F."/>
            <person name="Pallen M.J."/>
        </authorList>
    </citation>
    <scope>NUCLEOTIDE SEQUENCE</scope>
    <source>
        <strain evidence="9">ChiSxjej3B15-1167</strain>
    </source>
</reference>
<evidence type="ECO:0000256" key="4">
    <source>
        <dbReference type="ARBA" id="ARBA00022692"/>
    </source>
</evidence>
<evidence type="ECO:0000313" key="10">
    <source>
        <dbReference type="Proteomes" id="UP000886805"/>
    </source>
</evidence>
<feature type="transmembrane region" description="Helical" evidence="8">
    <location>
        <begin position="60"/>
        <end position="80"/>
    </location>
</feature>
<keyword evidence="7 8" id="KW-0472">Membrane</keyword>
<evidence type="ECO:0000256" key="8">
    <source>
        <dbReference type="SAM" id="Phobius"/>
    </source>
</evidence>
<evidence type="ECO:0000256" key="5">
    <source>
        <dbReference type="ARBA" id="ARBA00022960"/>
    </source>
</evidence>
<dbReference type="Pfam" id="PF04093">
    <property type="entry name" value="MreD"/>
    <property type="match status" value="1"/>
</dbReference>
<dbReference type="InterPro" id="IPR017225">
    <property type="entry name" value="Cell_shape_determin_MreD_prd"/>
</dbReference>
<dbReference type="Proteomes" id="UP000886805">
    <property type="component" value="Unassembled WGS sequence"/>
</dbReference>
<dbReference type="NCBIfam" id="TIGR03426">
    <property type="entry name" value="shape_MreD"/>
    <property type="match status" value="1"/>
</dbReference>
<evidence type="ECO:0000256" key="1">
    <source>
        <dbReference type="ARBA" id="ARBA00004651"/>
    </source>
</evidence>
<feature type="transmembrane region" description="Helical" evidence="8">
    <location>
        <begin position="133"/>
        <end position="153"/>
    </location>
</feature>
<dbReference type="GO" id="GO:0005886">
    <property type="term" value="C:plasma membrane"/>
    <property type="evidence" value="ECO:0007669"/>
    <property type="project" value="UniProtKB-SubCell"/>
</dbReference>
<dbReference type="EMBL" id="DXEQ01000031">
    <property type="protein sequence ID" value="HIX71624.1"/>
    <property type="molecule type" value="Genomic_DNA"/>
</dbReference>
<sequence>MRRIIVTAITILVCFLLQTSVFDLFKLADTVPNVLLILVSSVSVMRGQKEGMLTGFFSGLLLDIFYGSWLGGFAFLYMIFGFVGGLFNQIYYSDDNFLPIIMIGAGDLIYGICMYIVYGLLQNHMHILFYIRTIILPEMVYTVAVGLILHQILLRINDWLEKNNKGSADFV</sequence>
<accession>A0A9D2BDT7</accession>
<name>A0A9D2BDT7_9FIRM</name>
<comment type="subcellular location">
    <subcellularLocation>
        <location evidence="1">Cell membrane</location>
        <topology evidence="1">Multi-pass membrane protein</topology>
    </subcellularLocation>
</comment>
<evidence type="ECO:0000256" key="6">
    <source>
        <dbReference type="ARBA" id="ARBA00022989"/>
    </source>
</evidence>
<proteinExistence type="inferred from homology"/>
<keyword evidence="6 8" id="KW-1133">Transmembrane helix</keyword>
<evidence type="ECO:0000313" key="9">
    <source>
        <dbReference type="EMBL" id="HIX71624.1"/>
    </source>
</evidence>
<protein>
    <submittedName>
        <fullName evidence="9">Rod shape-determining protein MreD</fullName>
    </submittedName>
</protein>
<organism evidence="9 10">
    <name type="scientific">Candidatus Anaerobutyricum stercoripullorum</name>
    <dbReference type="NCBI Taxonomy" id="2838456"/>
    <lineage>
        <taxon>Bacteria</taxon>
        <taxon>Bacillati</taxon>
        <taxon>Bacillota</taxon>
        <taxon>Clostridia</taxon>
        <taxon>Lachnospirales</taxon>
        <taxon>Lachnospiraceae</taxon>
        <taxon>Anaerobutyricum</taxon>
    </lineage>
</organism>
<dbReference type="GO" id="GO:0008360">
    <property type="term" value="P:regulation of cell shape"/>
    <property type="evidence" value="ECO:0007669"/>
    <property type="project" value="UniProtKB-KW"/>
</dbReference>
<reference evidence="9" key="2">
    <citation type="submission" date="2021-04" db="EMBL/GenBank/DDBJ databases">
        <authorList>
            <person name="Gilroy R."/>
        </authorList>
    </citation>
    <scope>NUCLEOTIDE SEQUENCE</scope>
    <source>
        <strain evidence="9">ChiSxjej3B15-1167</strain>
    </source>
</reference>
<comment type="caution">
    <text evidence="9">The sequence shown here is derived from an EMBL/GenBank/DDBJ whole genome shotgun (WGS) entry which is preliminary data.</text>
</comment>
<dbReference type="InterPro" id="IPR007227">
    <property type="entry name" value="Cell_shape_determining_MreD"/>
</dbReference>
<evidence type="ECO:0000256" key="2">
    <source>
        <dbReference type="ARBA" id="ARBA00007776"/>
    </source>
</evidence>
<keyword evidence="4 8" id="KW-0812">Transmembrane</keyword>
<feature type="transmembrane region" description="Helical" evidence="8">
    <location>
        <begin position="100"/>
        <end position="121"/>
    </location>
</feature>
<evidence type="ECO:0000256" key="3">
    <source>
        <dbReference type="ARBA" id="ARBA00022475"/>
    </source>
</evidence>